<evidence type="ECO:0000313" key="3">
    <source>
        <dbReference type="Proteomes" id="UP000737402"/>
    </source>
</evidence>
<keyword evidence="1" id="KW-1133">Transmembrane helix</keyword>
<feature type="transmembrane region" description="Helical" evidence="1">
    <location>
        <begin position="6"/>
        <end position="24"/>
    </location>
</feature>
<organism evidence="2 3">
    <name type="scientific">Sutcliffiella tianshenii</name>
    <dbReference type="NCBI Taxonomy" id="1463404"/>
    <lineage>
        <taxon>Bacteria</taxon>
        <taxon>Bacillati</taxon>
        <taxon>Bacillota</taxon>
        <taxon>Bacilli</taxon>
        <taxon>Bacillales</taxon>
        <taxon>Bacillaceae</taxon>
        <taxon>Sutcliffiella</taxon>
    </lineage>
</organism>
<keyword evidence="1" id="KW-0812">Transmembrane</keyword>
<comment type="caution">
    <text evidence="2">The sequence shown here is derived from an EMBL/GenBank/DDBJ whole genome shotgun (WGS) entry which is preliminary data.</text>
</comment>
<gene>
    <name evidence="2" type="ORF">JOC95_002809</name>
</gene>
<keyword evidence="1" id="KW-0472">Membrane</keyword>
<reference evidence="2 3" key="1">
    <citation type="submission" date="2021-01" db="EMBL/GenBank/DDBJ databases">
        <title>Genomic Encyclopedia of Type Strains, Phase IV (KMG-IV): sequencing the most valuable type-strain genomes for metagenomic binning, comparative biology and taxonomic classification.</title>
        <authorList>
            <person name="Goeker M."/>
        </authorList>
    </citation>
    <scope>NUCLEOTIDE SEQUENCE [LARGE SCALE GENOMIC DNA]</scope>
    <source>
        <strain evidence="2 3">DSM 25879</strain>
    </source>
</reference>
<keyword evidence="3" id="KW-1185">Reference proteome</keyword>
<dbReference type="Proteomes" id="UP000737402">
    <property type="component" value="Unassembled WGS sequence"/>
</dbReference>
<name>A0ABS2P1X3_9BACI</name>
<proteinExistence type="predicted"/>
<protein>
    <submittedName>
        <fullName evidence="2">Uncharacterized protein</fullName>
    </submittedName>
</protein>
<accession>A0ABS2P1X3</accession>
<dbReference type="EMBL" id="JAFBED010000005">
    <property type="protein sequence ID" value="MBM7620954.1"/>
    <property type="molecule type" value="Genomic_DNA"/>
</dbReference>
<evidence type="ECO:0000313" key="2">
    <source>
        <dbReference type="EMBL" id="MBM7620954.1"/>
    </source>
</evidence>
<evidence type="ECO:0000256" key="1">
    <source>
        <dbReference type="SAM" id="Phobius"/>
    </source>
</evidence>
<sequence>MGTSGFLILGVCLAFLTAIFTAGYEGKPGTRKK</sequence>